<evidence type="ECO:0000313" key="4">
    <source>
        <dbReference type="Proteomes" id="UP000245720"/>
    </source>
</evidence>
<dbReference type="Proteomes" id="UP000245720">
    <property type="component" value="Unassembled WGS sequence"/>
</dbReference>
<dbReference type="EMBL" id="QGDI01000008">
    <property type="protein sequence ID" value="PWJ11951.1"/>
    <property type="molecule type" value="Genomic_DNA"/>
</dbReference>
<dbReference type="GO" id="GO:0003677">
    <property type="term" value="F:DNA binding"/>
    <property type="evidence" value="ECO:0007669"/>
    <property type="project" value="InterPro"/>
</dbReference>
<evidence type="ECO:0000259" key="1">
    <source>
        <dbReference type="PROSITE" id="PS51736"/>
    </source>
</evidence>
<gene>
    <name evidence="3" type="ORF">IE37_02216</name>
</gene>
<evidence type="ECO:0000259" key="2">
    <source>
        <dbReference type="PROSITE" id="PS51737"/>
    </source>
</evidence>
<dbReference type="Pfam" id="PF00239">
    <property type="entry name" value="Resolvase"/>
    <property type="match status" value="1"/>
</dbReference>
<dbReference type="AlphaFoldDB" id="A0A315XX82"/>
<dbReference type="InterPro" id="IPR050639">
    <property type="entry name" value="SSR_resolvase"/>
</dbReference>
<dbReference type="InterPro" id="IPR036162">
    <property type="entry name" value="Resolvase-like_N_sf"/>
</dbReference>
<reference evidence="3 4" key="1">
    <citation type="submission" date="2018-05" db="EMBL/GenBank/DDBJ databases">
        <title>The Hungate 1000. A catalogue of reference genomes from the rumen microbiome.</title>
        <authorList>
            <person name="Kelly W."/>
        </authorList>
    </citation>
    <scope>NUCLEOTIDE SEQUENCE [LARGE SCALE GENOMIC DNA]</scope>
    <source>
        <strain evidence="3 4">SAb67</strain>
    </source>
</reference>
<evidence type="ECO:0000313" key="3">
    <source>
        <dbReference type="EMBL" id="PWJ11951.1"/>
    </source>
</evidence>
<feature type="domain" description="Recombinase" evidence="2">
    <location>
        <begin position="178"/>
        <end position="320"/>
    </location>
</feature>
<dbReference type="PANTHER" id="PTHR30461">
    <property type="entry name" value="DNA-INVERTASE FROM LAMBDOID PROPHAGE"/>
    <property type="match status" value="1"/>
</dbReference>
<dbReference type="SUPFAM" id="SSF53041">
    <property type="entry name" value="Resolvase-like"/>
    <property type="match status" value="1"/>
</dbReference>
<comment type="caution">
    <text evidence="3">The sequence shown here is derived from an EMBL/GenBank/DDBJ whole genome shotgun (WGS) entry which is preliminary data.</text>
</comment>
<dbReference type="Pfam" id="PF14287">
    <property type="entry name" value="DUF4368"/>
    <property type="match status" value="1"/>
</dbReference>
<dbReference type="Pfam" id="PF07508">
    <property type="entry name" value="Recombinase"/>
    <property type="match status" value="1"/>
</dbReference>
<accession>A0A315XX82</accession>
<dbReference type="Gene3D" id="3.90.1750.20">
    <property type="entry name" value="Putative Large Serine Recombinase, Chain B, Domain 2"/>
    <property type="match status" value="1"/>
</dbReference>
<dbReference type="InterPro" id="IPR006119">
    <property type="entry name" value="Resolv_N"/>
</dbReference>
<dbReference type="SMART" id="SM00857">
    <property type="entry name" value="Resolvase"/>
    <property type="match status" value="1"/>
</dbReference>
<dbReference type="Gene3D" id="3.40.50.1390">
    <property type="entry name" value="Resolvase, N-terminal catalytic domain"/>
    <property type="match status" value="1"/>
</dbReference>
<dbReference type="PROSITE" id="PS51736">
    <property type="entry name" value="RECOMBINASES_3"/>
    <property type="match status" value="1"/>
</dbReference>
<dbReference type="InterPro" id="IPR025378">
    <property type="entry name" value="DUF4368"/>
</dbReference>
<dbReference type="PROSITE" id="PS51737">
    <property type="entry name" value="RECOMBINASE_DNA_BIND"/>
    <property type="match status" value="1"/>
</dbReference>
<proteinExistence type="predicted"/>
<sequence>MAVLIGKEYVMTRQSTYNVGIYVRLSQEDMREGESLSIENQKKMLTDYVSQQAGWNLVEICEDDGYSGTNFDRPGVRQLLDDAKSGKINLILCKDLSRFGRNYIEVGQYIDYIFPSFNIRFIALSDNVDTLDRNSTAMDLMPIMNLFNEWHAANTSKKVRSVLAQNAKEGKYIASFAAYGYLKGDDEKHTPVIDEPAAKVVRRIFELRATGITPTQIAKILNADGVPIPSDYRAQRLGKPNPYKNTFHYWSHVAVRNILGNPIYIGHLAQQKFTTVSFKNHKSVRRGKDEWVIAEHTHEPIISQELWDKCQEVDRCASHGKIMKKGIVLPLNSLMFCPDCGAKMKLNGHAKKKDGSVNYFYACGTYSRCGASTCTTHYISRKQIEKIVLADIHAKAKYVIESEDEARQEFLKRKETDGTKYLDDARQQLAKHQSRLAELKMMTQKVYQDKLLGKVPEDLCLEMLGQFRTEEAELTEKVKSLTAALEQDSKAKDDIEEFIRRLKQYADAPELTREMCVDLIEYIVVGDRPKDKSTPRRIQIYYKFLNNGLAEGEKPDFK</sequence>
<name>A0A315XX82_RUMFL</name>
<dbReference type="Pfam" id="PF13408">
    <property type="entry name" value="Zn_ribbon_recom"/>
    <property type="match status" value="1"/>
</dbReference>
<feature type="domain" description="Resolvase/invertase-type recombinase catalytic" evidence="1">
    <location>
        <begin position="18"/>
        <end position="170"/>
    </location>
</feature>
<dbReference type="InterPro" id="IPR038109">
    <property type="entry name" value="DNA_bind_recomb_sf"/>
</dbReference>
<dbReference type="GO" id="GO:0000150">
    <property type="term" value="F:DNA strand exchange activity"/>
    <property type="evidence" value="ECO:0007669"/>
    <property type="project" value="InterPro"/>
</dbReference>
<dbReference type="PANTHER" id="PTHR30461:SF23">
    <property type="entry name" value="DNA RECOMBINASE-RELATED"/>
    <property type="match status" value="1"/>
</dbReference>
<protein>
    <submittedName>
        <fullName evidence="3">DNA invertase Pin-like site-specific DNA recombinase</fullName>
    </submittedName>
</protein>
<dbReference type="InterPro" id="IPR025827">
    <property type="entry name" value="Zn_ribbon_recom_dom"/>
</dbReference>
<organism evidence="3 4">
    <name type="scientific">Ruminococcus flavefaciens</name>
    <dbReference type="NCBI Taxonomy" id="1265"/>
    <lineage>
        <taxon>Bacteria</taxon>
        <taxon>Bacillati</taxon>
        <taxon>Bacillota</taxon>
        <taxon>Clostridia</taxon>
        <taxon>Eubacteriales</taxon>
        <taxon>Oscillospiraceae</taxon>
        <taxon>Ruminococcus</taxon>
    </lineage>
</organism>
<dbReference type="InterPro" id="IPR011109">
    <property type="entry name" value="DNA_bind_recombinase_dom"/>
</dbReference>